<feature type="compositionally biased region" description="Polar residues" evidence="1">
    <location>
        <begin position="324"/>
        <end position="340"/>
    </location>
</feature>
<gene>
    <name evidence="2" type="ORF">IEQ34_006419</name>
</gene>
<feature type="region of interest" description="Disordered" evidence="1">
    <location>
        <begin position="1215"/>
        <end position="1244"/>
    </location>
</feature>
<feature type="compositionally biased region" description="Basic and acidic residues" evidence="1">
    <location>
        <begin position="1233"/>
        <end position="1242"/>
    </location>
</feature>
<feature type="region of interest" description="Disordered" evidence="1">
    <location>
        <begin position="570"/>
        <end position="655"/>
    </location>
</feature>
<feature type="region of interest" description="Disordered" evidence="1">
    <location>
        <begin position="269"/>
        <end position="298"/>
    </location>
</feature>
<organism evidence="2 3">
    <name type="scientific">Dendrobium chrysotoxum</name>
    <name type="common">Orchid</name>
    <dbReference type="NCBI Taxonomy" id="161865"/>
    <lineage>
        <taxon>Eukaryota</taxon>
        <taxon>Viridiplantae</taxon>
        <taxon>Streptophyta</taxon>
        <taxon>Embryophyta</taxon>
        <taxon>Tracheophyta</taxon>
        <taxon>Spermatophyta</taxon>
        <taxon>Magnoliopsida</taxon>
        <taxon>Liliopsida</taxon>
        <taxon>Asparagales</taxon>
        <taxon>Orchidaceae</taxon>
        <taxon>Epidendroideae</taxon>
        <taxon>Malaxideae</taxon>
        <taxon>Dendrobiinae</taxon>
        <taxon>Dendrobium</taxon>
    </lineage>
</organism>
<feature type="region of interest" description="Disordered" evidence="1">
    <location>
        <begin position="1"/>
        <end position="23"/>
    </location>
</feature>
<feature type="compositionally biased region" description="Basic and acidic residues" evidence="1">
    <location>
        <begin position="614"/>
        <end position="636"/>
    </location>
</feature>
<comment type="caution">
    <text evidence="2">The sequence shown here is derived from an EMBL/GenBank/DDBJ whole genome shotgun (WGS) entry which is preliminary data.</text>
</comment>
<feature type="compositionally biased region" description="Polar residues" evidence="1">
    <location>
        <begin position="11"/>
        <end position="23"/>
    </location>
</feature>
<sequence>MAANGRFDLSLSRSDGPSYGTGQRVSYAIAPLEKSGFREGSDRIISSPHGTSKSCTITSQGEMTCLLQSLASDLKGVVPDPKLNRPGEMKRAMSSIFGSSTENSSSSTYEAKQFPSSSLEGIKRLKNNLQESSTKARDRAKTFDAACSMIDKFWQLKRKRSRIGYPSNVRATGLYQGANIPKTGLQSYTSGSGLEIGSQREEKSKIGVPSRRIRTSLLEMDVQTNGTTRMSGPLERDKDMLKSINGSATQLVENDGAFSADGWERSKLKKKRSVIKSDASTSSGLSRSSQGGEREVKRGMQHKLGIDARPRINHAHSFRPGLDGSTTMVGNSDTSPQQHVPSVRSRIELNNASLQNDKRDVRFCPDTENASLKVITKPNSKEDRCGASPSFLKFGSFRTRTNPGSLSKTSGNIHRVVGNQEDMELPQATEKLNALGVSNRKRAASIRSSSPPVGQWAVQRPKKFSRSSRRSSLSPLVPSHDELVVPEAMDEASIHHDSLGEARHASLSASQQSKMTSASLSESEESGVQENKLKCKVNKCTEMEDKSGQTVQKSANLIMASRKNRMAVEEDAGDGDRRQGRIGRCFSPTRSGLSATIEKHGEAVTAKQQRSVRHGSERVESKPDRPHIKKLSERKAYTRPKQSINILSMESSEESADDQEELVGAATAALDTGRACSSSLWKQLEPVFRFVSSEDVDFLLEQIQLTNASAARTHADGDNSQNLKVDHENVTISSGPVVTNTWKSTNLSNGISSYESEKERGFTKDAVNADPLLNSGVSLCQALLSAIIGEEDMENICSTVDHGDGYSYEDCNSAQFELDKGLKSKVLNLQLLEDSQAARRTSDCYKVEANWRFCDEISTERSGTNGIMDTYNRPISSFQQAPRQLVPMQSTHFSTAINEFHYDQMSINDRLILELSEIGLYPEVEHVPDLTYGEDEDITEGIRILEEKLNGQANNRKGLLLKLEKAVMDAKELQQRRLEWLAMDRLVQIAYDRYMACWGPSASGTKNVNKVAKHATMAFVKRTLARFKKLKETGISCFNQPIFRDILSASSRSSNSQTIDIPTNDHNTFMASQIARKVDTHAKCSNAAQEHPFSEDDHWSNRVKKKEVFLDDVAGSTLPSSRTPGLGNSLINGAKGKRSDRDRDGKGHNRDSTFKNGTAKIGRPATSSGTKGERKNKSKPKIKTTQLSASVNVLHGKNSELLAKGLSVIQKSSGFGGQDAENKDNPSLLPDSGTKKFSKDSEPVDLSNLQLPDIDVADFGGQGQDIASWLNFEDEGLQDHGDCMGLEIPMDDLSDVHMMI</sequence>
<feature type="compositionally biased region" description="Basic residues" evidence="1">
    <location>
        <begin position="460"/>
        <end position="469"/>
    </location>
</feature>
<dbReference type="Proteomes" id="UP000775213">
    <property type="component" value="Unassembled WGS sequence"/>
</dbReference>
<feature type="compositionally biased region" description="Basic and acidic residues" evidence="1">
    <location>
        <begin position="1137"/>
        <end position="1153"/>
    </location>
</feature>
<dbReference type="PANTHER" id="PTHR31115">
    <property type="entry name" value="OS05G0107300 PROTEIN"/>
    <property type="match status" value="1"/>
</dbReference>
<proteinExistence type="predicted"/>
<feature type="region of interest" description="Disordered" evidence="1">
    <location>
        <begin position="317"/>
        <end position="341"/>
    </location>
</feature>
<accession>A0AAV7HBN6</accession>
<feature type="compositionally biased region" description="Low complexity" evidence="1">
    <location>
        <begin position="277"/>
        <end position="291"/>
    </location>
</feature>
<dbReference type="PANTHER" id="PTHR31115:SF3">
    <property type="entry name" value="EXPRESSED PROTEIN"/>
    <property type="match status" value="1"/>
</dbReference>
<evidence type="ECO:0000256" key="1">
    <source>
        <dbReference type="SAM" id="MobiDB-lite"/>
    </source>
</evidence>
<feature type="region of interest" description="Disordered" evidence="1">
    <location>
        <begin position="501"/>
        <end position="527"/>
    </location>
</feature>
<reference evidence="2 3" key="1">
    <citation type="journal article" date="2021" name="Hortic Res">
        <title>Chromosome-scale assembly of the Dendrobium chrysotoxum genome enhances the understanding of orchid evolution.</title>
        <authorList>
            <person name="Zhang Y."/>
            <person name="Zhang G.Q."/>
            <person name="Zhang D."/>
            <person name="Liu X.D."/>
            <person name="Xu X.Y."/>
            <person name="Sun W.H."/>
            <person name="Yu X."/>
            <person name="Zhu X."/>
            <person name="Wang Z.W."/>
            <person name="Zhao X."/>
            <person name="Zhong W.Y."/>
            <person name="Chen H."/>
            <person name="Yin W.L."/>
            <person name="Huang T."/>
            <person name="Niu S.C."/>
            <person name="Liu Z.J."/>
        </authorList>
    </citation>
    <scope>NUCLEOTIDE SEQUENCE [LARGE SCALE GENOMIC DNA]</scope>
    <source>
        <strain evidence="2">Lindl</strain>
    </source>
</reference>
<dbReference type="EMBL" id="JAGFBR010000006">
    <property type="protein sequence ID" value="KAH0466316.1"/>
    <property type="molecule type" value="Genomic_DNA"/>
</dbReference>
<feature type="compositionally biased region" description="Polar residues" evidence="1">
    <location>
        <begin position="507"/>
        <end position="521"/>
    </location>
</feature>
<feature type="region of interest" description="Disordered" evidence="1">
    <location>
        <begin position="443"/>
        <end position="478"/>
    </location>
</feature>
<evidence type="ECO:0000313" key="2">
    <source>
        <dbReference type="EMBL" id="KAH0466316.1"/>
    </source>
</evidence>
<name>A0AAV7HBN6_DENCH</name>
<evidence type="ECO:0000313" key="3">
    <source>
        <dbReference type="Proteomes" id="UP000775213"/>
    </source>
</evidence>
<keyword evidence="3" id="KW-1185">Reference proteome</keyword>
<protein>
    <submittedName>
        <fullName evidence="2">Uncharacterized protein</fullName>
    </submittedName>
</protein>
<feature type="region of interest" description="Disordered" evidence="1">
    <location>
        <begin position="1115"/>
        <end position="1187"/>
    </location>
</feature>